<protein>
    <recommendedName>
        <fullName evidence="4">BHLH domain-containing protein</fullName>
    </recommendedName>
</protein>
<dbReference type="Proteomes" id="UP001434883">
    <property type="component" value="Unassembled WGS sequence"/>
</dbReference>
<dbReference type="InterPro" id="IPR011598">
    <property type="entry name" value="bHLH_dom"/>
</dbReference>
<keyword evidence="1" id="KW-0805">Transcription regulation</keyword>
<dbReference type="PROSITE" id="PS50888">
    <property type="entry name" value="BHLH"/>
    <property type="match status" value="1"/>
</dbReference>
<dbReference type="InterPro" id="IPR036638">
    <property type="entry name" value="HLH_DNA-bd_sf"/>
</dbReference>
<gene>
    <name evidence="5" type="ORF">XENOCAPTIV_004080</name>
</gene>
<dbReference type="InterPro" id="IPR050359">
    <property type="entry name" value="bHLH_transcription_factors"/>
</dbReference>
<proteinExistence type="predicted"/>
<feature type="domain" description="BHLH" evidence="4">
    <location>
        <begin position="62"/>
        <end position="114"/>
    </location>
</feature>
<evidence type="ECO:0000256" key="1">
    <source>
        <dbReference type="ARBA" id="ARBA00023015"/>
    </source>
</evidence>
<feature type="region of interest" description="Disordered" evidence="3">
    <location>
        <begin position="25"/>
        <end position="68"/>
    </location>
</feature>
<keyword evidence="6" id="KW-1185">Reference proteome</keyword>
<feature type="compositionally biased region" description="Basic and acidic residues" evidence="3">
    <location>
        <begin position="55"/>
        <end position="68"/>
    </location>
</feature>
<dbReference type="SUPFAM" id="SSF47459">
    <property type="entry name" value="HLH, helix-loop-helix DNA-binding domain"/>
    <property type="match status" value="1"/>
</dbReference>
<sequence length="287" mass="31431">MSYKLRNEVRTLRAAETLCSFSPALSKPLQETGGTSRDSGGNLPGRQQRMFGRKTSGEHCGRRRMKANDRERHRMHNLNSALDALRNILPALPEDAKLTKIETLRFARNYIWALTETLHMADHHPHTAASELRSSGSVSSLERDSASPAESWSGTTADELSCIQSSDGHNPTTLSHHAIVLIPLSTTGAGVRTETLLRRKKEVVWGQPTFSSMHPQTLLPSCDRAAAQRGQVEQFFSETSESAGMAGRLPAADGSDGALQRAYLSMESAISSMQPFILFCASKVDLQ</sequence>
<feature type="region of interest" description="Disordered" evidence="3">
    <location>
        <begin position="125"/>
        <end position="156"/>
    </location>
</feature>
<name>A0ABV0RNP1_9TELE</name>
<dbReference type="Pfam" id="PF00010">
    <property type="entry name" value="HLH"/>
    <property type="match status" value="1"/>
</dbReference>
<dbReference type="SMART" id="SM00353">
    <property type="entry name" value="HLH"/>
    <property type="match status" value="1"/>
</dbReference>
<dbReference type="EMBL" id="JAHRIN010051838">
    <property type="protein sequence ID" value="MEQ2209791.1"/>
    <property type="molecule type" value="Genomic_DNA"/>
</dbReference>
<comment type="caution">
    <text evidence="5">The sequence shown here is derived from an EMBL/GenBank/DDBJ whole genome shotgun (WGS) entry which is preliminary data.</text>
</comment>
<feature type="compositionally biased region" description="Low complexity" evidence="3">
    <location>
        <begin position="130"/>
        <end position="140"/>
    </location>
</feature>
<evidence type="ECO:0000313" key="5">
    <source>
        <dbReference type="EMBL" id="MEQ2209791.1"/>
    </source>
</evidence>
<reference evidence="5 6" key="1">
    <citation type="submission" date="2021-06" db="EMBL/GenBank/DDBJ databases">
        <authorList>
            <person name="Palmer J.M."/>
        </authorList>
    </citation>
    <scope>NUCLEOTIDE SEQUENCE [LARGE SCALE GENOMIC DNA]</scope>
    <source>
        <strain evidence="5 6">XC_2019</strain>
        <tissue evidence="5">Muscle</tissue>
    </source>
</reference>
<accession>A0ABV0RNP1</accession>
<evidence type="ECO:0000256" key="3">
    <source>
        <dbReference type="SAM" id="MobiDB-lite"/>
    </source>
</evidence>
<dbReference type="PANTHER" id="PTHR19290:SF94">
    <property type="entry name" value="NEUROGENIN-3"/>
    <property type="match status" value="1"/>
</dbReference>
<keyword evidence="2" id="KW-0804">Transcription</keyword>
<evidence type="ECO:0000313" key="6">
    <source>
        <dbReference type="Proteomes" id="UP001434883"/>
    </source>
</evidence>
<dbReference type="PANTHER" id="PTHR19290">
    <property type="entry name" value="BASIC HELIX-LOOP-HELIX PROTEIN NEUROGENIN-RELATED"/>
    <property type="match status" value="1"/>
</dbReference>
<dbReference type="Gene3D" id="4.10.280.10">
    <property type="entry name" value="Helix-loop-helix DNA-binding domain"/>
    <property type="match status" value="1"/>
</dbReference>
<evidence type="ECO:0000256" key="2">
    <source>
        <dbReference type="ARBA" id="ARBA00023163"/>
    </source>
</evidence>
<evidence type="ECO:0000259" key="4">
    <source>
        <dbReference type="PROSITE" id="PS50888"/>
    </source>
</evidence>
<organism evidence="5 6">
    <name type="scientific">Xenoophorus captivus</name>
    <dbReference type="NCBI Taxonomy" id="1517983"/>
    <lineage>
        <taxon>Eukaryota</taxon>
        <taxon>Metazoa</taxon>
        <taxon>Chordata</taxon>
        <taxon>Craniata</taxon>
        <taxon>Vertebrata</taxon>
        <taxon>Euteleostomi</taxon>
        <taxon>Actinopterygii</taxon>
        <taxon>Neopterygii</taxon>
        <taxon>Teleostei</taxon>
        <taxon>Neoteleostei</taxon>
        <taxon>Acanthomorphata</taxon>
        <taxon>Ovalentaria</taxon>
        <taxon>Atherinomorphae</taxon>
        <taxon>Cyprinodontiformes</taxon>
        <taxon>Goodeidae</taxon>
        <taxon>Xenoophorus</taxon>
    </lineage>
</organism>